<evidence type="ECO:0000313" key="7">
    <source>
        <dbReference type="EMBL" id="ERJ27786.1"/>
    </source>
</evidence>
<accession>U2EUD8</accession>
<dbReference type="GO" id="GO:0005886">
    <property type="term" value="C:plasma membrane"/>
    <property type="evidence" value="ECO:0007669"/>
    <property type="project" value="UniProtKB-SubCell"/>
</dbReference>
<keyword evidence="3 6" id="KW-0812">Transmembrane</keyword>
<name>U2EUD8_9BACT</name>
<keyword evidence="2" id="KW-1003">Cell membrane</keyword>
<sequence length="503" mass="58354">MREQSLKKRYLAKLFSNIISAFVNMAIVFIVPKALGPMSYGLFMYLQNFFNQMMGFLDIGTSSAFFVKLSANNSRKSLFVFYSIYILCIFIFSILFIYALNSLELNEHFMPNVPQNFILIGFLYSFLLWLSQVFIKISDAYAITVSVEFVKIVHKILMLLLLIFFVYELAFNLKLYYLYNFIFYISFIFILILFFYKMRIFKDIYGLNLKELKNLFKEFYSFCHPLFFYTIVTTCATVFDIWLLQKVSGSIQSGFYGLVYGLVSVALIFTSSMTQIIIREFSKEYAVKNYERLRFLIVRYVPMLYSIATFFSVFVSFHSDAILAIFINDDFKGAWLALSLMAFYPLHQTYSQIIGGYCHATLQTKLNRNIALFFMPIGSVISVIVIYFLNLGATGLVVKMVLLQAISANVMFFFATKDLNIKILFFIKHQIYSLLFFVLFGILSGYIAIFDNIVINFIACGIFYICLCIIGTIIFPQVFAMKPEDVKMLLKKIVGFVYIKLKG</sequence>
<dbReference type="RefSeq" id="WP_021087965.1">
    <property type="nucleotide sequence ID" value="NZ_ANNG01000031.1"/>
</dbReference>
<feature type="transmembrane region" description="Helical" evidence="6">
    <location>
        <begin position="113"/>
        <end position="131"/>
    </location>
</feature>
<feature type="transmembrane region" description="Helical" evidence="6">
    <location>
        <begin position="255"/>
        <end position="278"/>
    </location>
</feature>
<feature type="transmembrane region" description="Helical" evidence="6">
    <location>
        <begin position="219"/>
        <end position="243"/>
    </location>
</feature>
<evidence type="ECO:0000256" key="3">
    <source>
        <dbReference type="ARBA" id="ARBA00022692"/>
    </source>
</evidence>
<feature type="transmembrane region" description="Helical" evidence="6">
    <location>
        <begin position="370"/>
        <end position="389"/>
    </location>
</feature>
<dbReference type="AlphaFoldDB" id="U2EUD8"/>
<feature type="transmembrane region" description="Helical" evidence="6">
    <location>
        <begin position="431"/>
        <end position="449"/>
    </location>
</feature>
<evidence type="ECO:0008006" key="9">
    <source>
        <dbReference type="Google" id="ProtNLM"/>
    </source>
</evidence>
<evidence type="ECO:0000313" key="8">
    <source>
        <dbReference type="Proteomes" id="UP000016620"/>
    </source>
</evidence>
<feature type="transmembrane region" description="Helical" evidence="6">
    <location>
        <begin position="401"/>
        <end position="419"/>
    </location>
</feature>
<reference evidence="7 8" key="1">
    <citation type="journal article" date="2013" name="BMC Genomics">
        <title>Comparative genomics of Campylobacter concisus isolates reveals genetic diversity and provides insights into disease association.</title>
        <authorList>
            <person name="Deshpande N.P."/>
            <person name="Kaakoush N.O."/>
            <person name="Wilkins M.R."/>
            <person name="Mitchell H.M."/>
        </authorList>
    </citation>
    <scope>NUCLEOTIDE SEQUENCE [LARGE SCALE GENOMIC DNA]</scope>
    <source>
        <strain evidence="7 8">UNSWCS</strain>
    </source>
</reference>
<dbReference type="Proteomes" id="UP000016620">
    <property type="component" value="Unassembled WGS sequence"/>
</dbReference>
<dbReference type="PANTHER" id="PTHR30250:SF11">
    <property type="entry name" value="O-ANTIGEN TRANSPORTER-RELATED"/>
    <property type="match status" value="1"/>
</dbReference>
<feature type="transmembrane region" description="Helical" evidence="6">
    <location>
        <begin position="455"/>
        <end position="481"/>
    </location>
</feature>
<dbReference type="PATRIC" id="fig|1242968.3.peg.1523"/>
<feature type="transmembrane region" description="Helical" evidence="6">
    <location>
        <begin position="12"/>
        <end position="31"/>
    </location>
</feature>
<protein>
    <recommendedName>
        <fullName evidence="9">Polysaccharide biosynthesis protein</fullName>
    </recommendedName>
</protein>
<keyword evidence="4 6" id="KW-1133">Transmembrane helix</keyword>
<gene>
    <name evidence="7" type="ORF">UNSWCS_387</name>
</gene>
<organism evidence="7 8">
    <name type="scientific">Campylobacter concisus UNSWCS</name>
    <dbReference type="NCBI Taxonomy" id="1242968"/>
    <lineage>
        <taxon>Bacteria</taxon>
        <taxon>Pseudomonadati</taxon>
        <taxon>Campylobacterota</taxon>
        <taxon>Epsilonproteobacteria</taxon>
        <taxon>Campylobacterales</taxon>
        <taxon>Campylobacteraceae</taxon>
        <taxon>Campylobacter</taxon>
    </lineage>
</organism>
<dbReference type="PANTHER" id="PTHR30250">
    <property type="entry name" value="PST FAMILY PREDICTED COLANIC ACID TRANSPORTER"/>
    <property type="match status" value="1"/>
</dbReference>
<keyword evidence="5 6" id="KW-0472">Membrane</keyword>
<evidence type="ECO:0000256" key="1">
    <source>
        <dbReference type="ARBA" id="ARBA00004651"/>
    </source>
</evidence>
<dbReference type="EMBL" id="ANNG01000031">
    <property type="protein sequence ID" value="ERJ27786.1"/>
    <property type="molecule type" value="Genomic_DNA"/>
</dbReference>
<evidence type="ECO:0000256" key="4">
    <source>
        <dbReference type="ARBA" id="ARBA00022989"/>
    </source>
</evidence>
<feature type="transmembrane region" description="Helical" evidence="6">
    <location>
        <begin position="43"/>
        <end position="67"/>
    </location>
</feature>
<comment type="caution">
    <text evidence="7">The sequence shown here is derived from an EMBL/GenBank/DDBJ whole genome shotgun (WGS) entry which is preliminary data.</text>
</comment>
<evidence type="ECO:0000256" key="2">
    <source>
        <dbReference type="ARBA" id="ARBA00022475"/>
    </source>
</evidence>
<proteinExistence type="predicted"/>
<comment type="subcellular location">
    <subcellularLocation>
        <location evidence="1">Cell membrane</location>
        <topology evidence="1">Multi-pass membrane protein</topology>
    </subcellularLocation>
</comment>
<feature type="transmembrane region" description="Helical" evidence="6">
    <location>
        <begin position="79"/>
        <end position="101"/>
    </location>
</feature>
<feature type="transmembrane region" description="Helical" evidence="6">
    <location>
        <begin position="176"/>
        <end position="198"/>
    </location>
</feature>
<feature type="transmembrane region" description="Helical" evidence="6">
    <location>
        <begin position="152"/>
        <end position="170"/>
    </location>
</feature>
<evidence type="ECO:0000256" key="5">
    <source>
        <dbReference type="ARBA" id="ARBA00023136"/>
    </source>
</evidence>
<feature type="transmembrane region" description="Helical" evidence="6">
    <location>
        <begin position="299"/>
        <end position="327"/>
    </location>
</feature>
<dbReference type="InterPro" id="IPR050833">
    <property type="entry name" value="Poly_Biosynth_Transport"/>
</dbReference>
<evidence type="ECO:0000256" key="6">
    <source>
        <dbReference type="SAM" id="Phobius"/>
    </source>
</evidence>